<dbReference type="Gene3D" id="3.90.45.10">
    <property type="entry name" value="Peptide deformylase"/>
    <property type="match status" value="1"/>
</dbReference>
<dbReference type="KEGG" id="sku:Sulku_1998"/>
<dbReference type="HOGENOM" id="CLU_1019142_0_0_7"/>
<comment type="similarity">
    <text evidence="1">Belongs to the polypeptide deformylase family.</text>
</comment>
<organism evidence="3 4">
    <name type="scientific">Sulfuricurvum kujiense (strain ATCC BAA-921 / DSM 16994 / JCM 11577 / YK-1)</name>
    <dbReference type="NCBI Taxonomy" id="709032"/>
    <lineage>
        <taxon>Bacteria</taxon>
        <taxon>Pseudomonadati</taxon>
        <taxon>Campylobacterota</taxon>
        <taxon>Epsilonproteobacteria</taxon>
        <taxon>Campylobacterales</taxon>
        <taxon>Sulfurimonadaceae</taxon>
        <taxon>Sulfuricurvum</taxon>
    </lineage>
</organism>
<dbReference type="RefSeq" id="WP_013460855.1">
    <property type="nucleotide sequence ID" value="NC_014762.1"/>
</dbReference>
<dbReference type="SUPFAM" id="SSF56420">
    <property type="entry name" value="Peptide deformylase"/>
    <property type="match status" value="1"/>
</dbReference>
<reference evidence="3 4" key="1">
    <citation type="journal article" date="2012" name="Stand. Genomic Sci.">
        <title>Complete genome sequence of the sulfur compounds oxidizing chemolithoautotroph Sulfuricurvum kujiense type strain (YK-1(T)).</title>
        <authorList>
            <person name="Han C."/>
            <person name="Kotsyurbenko O."/>
            <person name="Chertkov O."/>
            <person name="Held B."/>
            <person name="Lapidus A."/>
            <person name="Nolan M."/>
            <person name="Lucas S."/>
            <person name="Hammon N."/>
            <person name="Deshpande S."/>
            <person name="Cheng J.F."/>
            <person name="Tapia R."/>
            <person name="Goodwin L.A."/>
            <person name="Pitluck S."/>
            <person name="Liolios K."/>
            <person name="Pagani I."/>
            <person name="Ivanova N."/>
            <person name="Mavromatis K."/>
            <person name="Mikhailova N."/>
            <person name="Pati A."/>
            <person name="Chen A."/>
            <person name="Palaniappan K."/>
            <person name="Land M."/>
            <person name="Hauser L."/>
            <person name="Chang Y.J."/>
            <person name="Jeffries C.D."/>
            <person name="Brambilla E.M."/>
            <person name="Rohde M."/>
            <person name="Spring S."/>
            <person name="Sikorski J."/>
            <person name="Goker M."/>
            <person name="Woyke T."/>
            <person name="Bristow J."/>
            <person name="Eisen J.A."/>
            <person name="Markowitz V."/>
            <person name="Hugenholtz P."/>
            <person name="Kyrpides N.C."/>
            <person name="Klenk H.P."/>
            <person name="Detter J.C."/>
        </authorList>
    </citation>
    <scope>NUCLEOTIDE SEQUENCE [LARGE SCALE GENOMIC DNA]</scope>
    <source>
        <strain evidence="4">ATCC BAA-921 / DSM 16994 / JCM 11577 / YK-1</strain>
    </source>
</reference>
<sequence length="273" mass="31407">MIKELITYPDERIRYISADIRKYDDELFELLENMRDTMEHHELNAISAIQIAIPYSAILLKEGENILELINARLISTEGVEEIDEVSPYFPKGFSAKIKRYGKIKVVYENRNGELRHLDAEGELSQRLQRQIDFLFGGTLLDKLDKKERQKAEEILVSQHEGVYDFGASCPAVFVRDYFKKGAKYLMAAVALSFITPWVLSDELRHMVYTVDKFALMLVPVLMVIYFMYAQHEAKLYKQCTSCQIGNIIGTTAIMAFQLLIVALGVFFWVAPK</sequence>
<keyword evidence="2" id="KW-0472">Membrane</keyword>
<evidence type="ECO:0000313" key="3">
    <source>
        <dbReference type="EMBL" id="ADR34658.1"/>
    </source>
</evidence>
<dbReference type="EMBL" id="CP002355">
    <property type="protein sequence ID" value="ADR34658.1"/>
    <property type="molecule type" value="Genomic_DNA"/>
</dbReference>
<protein>
    <submittedName>
        <fullName evidence="3">Formylmethionine deformylase</fullName>
    </submittedName>
</protein>
<feature type="transmembrane region" description="Helical" evidence="2">
    <location>
        <begin position="207"/>
        <end position="227"/>
    </location>
</feature>
<accession>E4U2H1</accession>
<keyword evidence="2" id="KW-0812">Transmembrane</keyword>
<dbReference type="GO" id="GO:0042586">
    <property type="term" value="F:peptide deformylase activity"/>
    <property type="evidence" value="ECO:0007669"/>
    <property type="project" value="InterPro"/>
</dbReference>
<dbReference type="Proteomes" id="UP000008721">
    <property type="component" value="Chromosome"/>
</dbReference>
<dbReference type="OrthoDB" id="5333466at2"/>
<dbReference type="PANTHER" id="PTHR10458:SF22">
    <property type="entry name" value="PEPTIDE DEFORMYLASE"/>
    <property type="match status" value="1"/>
</dbReference>
<evidence type="ECO:0000256" key="2">
    <source>
        <dbReference type="SAM" id="Phobius"/>
    </source>
</evidence>
<dbReference type="PRINTS" id="PR01576">
    <property type="entry name" value="PDEFORMYLASE"/>
</dbReference>
<dbReference type="AlphaFoldDB" id="E4U2H1"/>
<gene>
    <name evidence="3" type="ordered locus">Sulku_1998</name>
</gene>
<evidence type="ECO:0000256" key="1">
    <source>
        <dbReference type="ARBA" id="ARBA00010759"/>
    </source>
</evidence>
<dbReference type="InterPro" id="IPR023635">
    <property type="entry name" value="Peptide_deformylase"/>
</dbReference>
<keyword evidence="2" id="KW-1133">Transmembrane helix</keyword>
<dbReference type="PANTHER" id="PTHR10458">
    <property type="entry name" value="PEPTIDE DEFORMYLASE"/>
    <property type="match status" value="1"/>
</dbReference>
<proteinExistence type="inferred from homology"/>
<dbReference type="InterPro" id="IPR036821">
    <property type="entry name" value="Peptide_deformylase_sf"/>
</dbReference>
<keyword evidence="4" id="KW-1185">Reference proteome</keyword>
<dbReference type="eggNOG" id="COG0242">
    <property type="taxonomic scope" value="Bacteria"/>
</dbReference>
<dbReference type="STRING" id="709032.Sulku_1998"/>
<feature type="transmembrane region" description="Helical" evidence="2">
    <location>
        <begin position="185"/>
        <end position="201"/>
    </location>
</feature>
<evidence type="ECO:0000313" key="4">
    <source>
        <dbReference type="Proteomes" id="UP000008721"/>
    </source>
</evidence>
<dbReference type="Pfam" id="PF01327">
    <property type="entry name" value="Pep_deformylase"/>
    <property type="match status" value="1"/>
</dbReference>
<name>E4U2H1_SULKY</name>
<feature type="transmembrane region" description="Helical" evidence="2">
    <location>
        <begin position="248"/>
        <end position="271"/>
    </location>
</feature>